<feature type="region of interest" description="Disordered" evidence="3">
    <location>
        <begin position="49"/>
        <end position="77"/>
    </location>
</feature>
<keyword evidence="4" id="KW-1133">Transmembrane helix</keyword>
<evidence type="ECO:0000256" key="1">
    <source>
        <dbReference type="ARBA" id="ARBA00022801"/>
    </source>
</evidence>
<name>A0A1G7BQA2_9ACTN</name>
<dbReference type="NCBIfam" id="TIGR01076">
    <property type="entry name" value="sortase_fam"/>
    <property type="match status" value="1"/>
</dbReference>
<feature type="compositionally biased region" description="Basic and acidic residues" evidence="3">
    <location>
        <begin position="57"/>
        <end position="73"/>
    </location>
</feature>
<protein>
    <submittedName>
        <fullName evidence="5">Sortase A</fullName>
    </submittedName>
</protein>
<dbReference type="EMBL" id="LT629688">
    <property type="protein sequence ID" value="SDE28840.1"/>
    <property type="molecule type" value="Genomic_DNA"/>
</dbReference>
<gene>
    <name evidence="5" type="ORF">SAMN04489747_3022</name>
</gene>
<dbReference type="CDD" id="cd05830">
    <property type="entry name" value="Sortase_E"/>
    <property type="match status" value="1"/>
</dbReference>
<keyword evidence="1" id="KW-0378">Hydrolase</keyword>
<dbReference type="Proteomes" id="UP000198546">
    <property type="component" value="Chromosome i"/>
</dbReference>
<dbReference type="RefSeq" id="WP_090596858.1">
    <property type="nucleotide sequence ID" value="NZ_LT629688.1"/>
</dbReference>
<sequence length="242" mass="25741">MSQDDSSVDQGPRPRRLRRVAAVSVLAVVAVAPWLVPWGDLLGRETAAAPGPSIVERATDRPASEAPEPRRPDAASVDALAAAVSGASGFDIPVSDEEVSAVSTEPGEYRELGGIEIPAIGLDVSYGEGVYEEALTRGPGHWPGTPMPGSLGNSVISGHRNTHTQPFKELDELSPGDEVVVDTGEKPTTFTVTETTIVPEAEYKEFVLRQPEDPRARQVTLFACHPEGNPIFRIVVQAEVSS</sequence>
<evidence type="ECO:0000313" key="5">
    <source>
        <dbReference type="EMBL" id="SDE28840.1"/>
    </source>
</evidence>
<feature type="transmembrane region" description="Helical" evidence="4">
    <location>
        <begin position="20"/>
        <end position="39"/>
    </location>
</feature>
<evidence type="ECO:0000256" key="4">
    <source>
        <dbReference type="SAM" id="Phobius"/>
    </source>
</evidence>
<organism evidence="5 6">
    <name type="scientific">Auraticoccus monumenti</name>
    <dbReference type="NCBI Taxonomy" id="675864"/>
    <lineage>
        <taxon>Bacteria</taxon>
        <taxon>Bacillati</taxon>
        <taxon>Actinomycetota</taxon>
        <taxon>Actinomycetes</taxon>
        <taxon>Propionibacteriales</taxon>
        <taxon>Propionibacteriaceae</taxon>
        <taxon>Auraticoccus</taxon>
    </lineage>
</organism>
<dbReference type="Gene3D" id="2.40.260.10">
    <property type="entry name" value="Sortase"/>
    <property type="match status" value="1"/>
</dbReference>
<keyword evidence="4" id="KW-0472">Membrane</keyword>
<reference evidence="5 6" key="1">
    <citation type="submission" date="2016-10" db="EMBL/GenBank/DDBJ databases">
        <authorList>
            <person name="de Groot N.N."/>
        </authorList>
    </citation>
    <scope>NUCLEOTIDE SEQUENCE [LARGE SCALE GENOMIC DNA]</scope>
    <source>
        <strain evidence="5 6">MON 2.2</strain>
    </source>
</reference>
<feature type="active site" description="Acyl-thioester intermediate" evidence="2">
    <location>
        <position position="224"/>
    </location>
</feature>
<dbReference type="Pfam" id="PF04203">
    <property type="entry name" value="Sortase"/>
    <property type="match status" value="1"/>
</dbReference>
<dbReference type="GO" id="GO:0016787">
    <property type="term" value="F:hydrolase activity"/>
    <property type="evidence" value="ECO:0007669"/>
    <property type="project" value="UniProtKB-KW"/>
</dbReference>
<feature type="active site" description="Proton donor/acceptor" evidence="2">
    <location>
        <position position="159"/>
    </location>
</feature>
<dbReference type="STRING" id="675864.SAMN04489747_3022"/>
<evidence type="ECO:0000256" key="3">
    <source>
        <dbReference type="SAM" id="MobiDB-lite"/>
    </source>
</evidence>
<accession>A0A1G7BQA2</accession>
<dbReference type="InterPro" id="IPR005754">
    <property type="entry name" value="Sortase"/>
</dbReference>
<evidence type="ECO:0000313" key="6">
    <source>
        <dbReference type="Proteomes" id="UP000198546"/>
    </source>
</evidence>
<dbReference type="AlphaFoldDB" id="A0A1G7BQA2"/>
<dbReference type="InterPro" id="IPR042003">
    <property type="entry name" value="Sortase_E"/>
</dbReference>
<dbReference type="SUPFAM" id="SSF63817">
    <property type="entry name" value="Sortase"/>
    <property type="match status" value="1"/>
</dbReference>
<keyword evidence="4" id="KW-0812">Transmembrane</keyword>
<evidence type="ECO:0000256" key="2">
    <source>
        <dbReference type="PIRSR" id="PIRSR605754-1"/>
    </source>
</evidence>
<keyword evidence="6" id="KW-1185">Reference proteome</keyword>
<dbReference type="InterPro" id="IPR023365">
    <property type="entry name" value="Sortase_dom-sf"/>
</dbReference>
<proteinExistence type="predicted"/>